<proteinExistence type="predicted"/>
<keyword evidence="3" id="KW-1185">Reference proteome</keyword>
<feature type="non-terminal residue" evidence="2">
    <location>
        <position position="102"/>
    </location>
</feature>
<feature type="compositionally biased region" description="Basic residues" evidence="1">
    <location>
        <begin position="29"/>
        <end position="44"/>
    </location>
</feature>
<name>A0A8B6CIV7_MYTGA</name>
<reference evidence="2" key="1">
    <citation type="submission" date="2018-11" db="EMBL/GenBank/DDBJ databases">
        <authorList>
            <person name="Alioto T."/>
            <person name="Alioto T."/>
        </authorList>
    </citation>
    <scope>NUCLEOTIDE SEQUENCE</scope>
</reference>
<protein>
    <submittedName>
        <fullName evidence="2">Uncharacterized protein</fullName>
    </submittedName>
</protein>
<gene>
    <name evidence="2" type="ORF">MGAL_10B053614</name>
</gene>
<accession>A0A8B6CIV7</accession>
<organism evidence="2 3">
    <name type="scientific">Mytilus galloprovincialis</name>
    <name type="common">Mediterranean mussel</name>
    <dbReference type="NCBI Taxonomy" id="29158"/>
    <lineage>
        <taxon>Eukaryota</taxon>
        <taxon>Metazoa</taxon>
        <taxon>Spiralia</taxon>
        <taxon>Lophotrochozoa</taxon>
        <taxon>Mollusca</taxon>
        <taxon>Bivalvia</taxon>
        <taxon>Autobranchia</taxon>
        <taxon>Pteriomorphia</taxon>
        <taxon>Mytilida</taxon>
        <taxon>Mytiloidea</taxon>
        <taxon>Mytilidae</taxon>
        <taxon>Mytilinae</taxon>
        <taxon>Mytilus</taxon>
    </lineage>
</organism>
<dbReference type="EMBL" id="UYJE01001788">
    <property type="protein sequence ID" value="VDI05233.1"/>
    <property type="molecule type" value="Genomic_DNA"/>
</dbReference>
<evidence type="ECO:0000313" key="3">
    <source>
        <dbReference type="Proteomes" id="UP000596742"/>
    </source>
</evidence>
<evidence type="ECO:0000313" key="2">
    <source>
        <dbReference type="EMBL" id="VDI05233.1"/>
    </source>
</evidence>
<feature type="compositionally biased region" description="Basic and acidic residues" evidence="1">
    <location>
        <begin position="1"/>
        <end position="18"/>
    </location>
</feature>
<sequence>GNARRKEKDKSKLTRETETSPLKWPIMHIWKKKKHKKTSSKNKTKQNSTLKVNKDFGKKPTHQHRKIVSKSKRNGKNTAAQEKILIKQRQQRNRNKVNAYVN</sequence>
<feature type="compositionally biased region" description="Basic residues" evidence="1">
    <location>
        <begin position="59"/>
        <end position="75"/>
    </location>
</feature>
<feature type="region of interest" description="Disordered" evidence="1">
    <location>
        <begin position="1"/>
        <end position="102"/>
    </location>
</feature>
<evidence type="ECO:0000256" key="1">
    <source>
        <dbReference type="SAM" id="MobiDB-lite"/>
    </source>
</evidence>
<dbReference type="AlphaFoldDB" id="A0A8B6CIV7"/>
<comment type="caution">
    <text evidence="2">The sequence shown here is derived from an EMBL/GenBank/DDBJ whole genome shotgun (WGS) entry which is preliminary data.</text>
</comment>
<dbReference type="Proteomes" id="UP000596742">
    <property type="component" value="Unassembled WGS sequence"/>
</dbReference>